<dbReference type="SUPFAM" id="SSF53474">
    <property type="entry name" value="alpha/beta-Hydrolases"/>
    <property type="match status" value="1"/>
</dbReference>
<feature type="transmembrane region" description="Helical" evidence="10">
    <location>
        <begin position="714"/>
        <end position="738"/>
    </location>
</feature>
<dbReference type="OrthoDB" id="348976at2759"/>
<keyword evidence="4 10" id="KW-0812">Transmembrane</keyword>
<sequence>MVKLSINGLFRAVRRYQNGLYKNISDDKNYNNLFMKIPSSIKYPILLLLIISCSLIYSLVFVPFEGADSPSCRSIYMYPSYAKLNDMDSFLHTRFASKYHLYLYREQGVDPEPISSSNEILVDGIPVLFIPGNAGSFKQGRSIAAQAANYYYSKDDQILASLKDKQDKKNLDFYTLDFNEDFTAFHGQTMLDQAEFVNDCIQFILSLYTSSKKTNDNKYGPLPSSVIIVGHSMGGIVSRVLPLLDNYLPESINTILTLSSPHSLSPLTFDGDLLKVYKQIDEFWVKEFSDLNSFTFNNISLISITGGILDDVLPSDYTLLESVLNDVTPLNNGLSVYTSGIPKVWTSIDHLAIVWCDQLRKVLAKSLLEIVDKNSPTKTLELKKRMDIFQTNLLDNNVLENNKILSNIIDDEVVDVSKSTQLKFIGDSVSLTSLNDIGTYILPLDSLKLSSFWDLEITLHSESLDRVDMLLCDGEFNCQKISDLFKDIPNSKFETLEESTANNADKSLGLINETIKKFEFLTINIKRKLNSEISINKFNTDNNVNLKFFDLLIFGKKLPVNRNINLQLFNIYTSLSSNIAFKLVPQGVSLKHETYPLIKQFISEPYETKWHILKSMSKHISITTAVNPPYIPTKTIKHLIQLKLFNNDNEVHSLIIKIDLKHTLKLIIRRYRLSLATLPVALISIIFLFQIRGFANSGNFSGLGDSLRRTCSFITYWGPVLCTIIEMLLQFDIIKLLLNFVDCVK</sequence>
<feature type="non-terminal residue" evidence="12">
    <location>
        <position position="745"/>
    </location>
</feature>
<evidence type="ECO:0000256" key="3">
    <source>
        <dbReference type="ARBA" id="ARBA00022448"/>
    </source>
</evidence>
<feature type="transmembrane region" description="Helical" evidence="10">
    <location>
        <begin position="43"/>
        <end position="64"/>
    </location>
</feature>
<comment type="function">
    <text evidence="10">Involved in inositol deacylation of GPI-anchored proteins which plays important roles in the quality control and ER-associated degradation of GPI-anchored proteins.</text>
</comment>
<evidence type="ECO:0000256" key="8">
    <source>
        <dbReference type="ARBA" id="ARBA00022989"/>
    </source>
</evidence>
<keyword evidence="13" id="KW-1185">Reference proteome</keyword>
<dbReference type="AlphaFoldDB" id="A0A1B7T812"/>
<comment type="similarity">
    <text evidence="2 10">Belongs to the GPI inositol-deacylase family.</text>
</comment>
<dbReference type="GO" id="GO:0050185">
    <property type="term" value="F:phosphatidylinositol deacylase activity"/>
    <property type="evidence" value="ECO:0007669"/>
    <property type="project" value="TreeGrafter"/>
</dbReference>
<evidence type="ECO:0000313" key="12">
    <source>
        <dbReference type="EMBL" id="OBA24857.1"/>
    </source>
</evidence>
<dbReference type="GO" id="GO:0015031">
    <property type="term" value="P:protein transport"/>
    <property type="evidence" value="ECO:0007669"/>
    <property type="project" value="UniProtKB-KW"/>
</dbReference>
<evidence type="ECO:0000256" key="2">
    <source>
        <dbReference type="ARBA" id="ARBA00006931"/>
    </source>
</evidence>
<accession>A0A1B7T812</accession>
<gene>
    <name evidence="12" type="ORF">HANVADRAFT_4330</name>
</gene>
<dbReference type="GO" id="GO:0006888">
    <property type="term" value="P:endoplasmic reticulum to Golgi vesicle-mediated transport"/>
    <property type="evidence" value="ECO:0007669"/>
    <property type="project" value="TreeGrafter"/>
</dbReference>
<evidence type="ECO:0000256" key="5">
    <source>
        <dbReference type="ARBA" id="ARBA00022801"/>
    </source>
</evidence>
<organism evidence="12 13">
    <name type="scientific">Hanseniaspora valbyensis NRRL Y-1626</name>
    <dbReference type="NCBI Taxonomy" id="766949"/>
    <lineage>
        <taxon>Eukaryota</taxon>
        <taxon>Fungi</taxon>
        <taxon>Dikarya</taxon>
        <taxon>Ascomycota</taxon>
        <taxon>Saccharomycotina</taxon>
        <taxon>Saccharomycetes</taxon>
        <taxon>Saccharomycodales</taxon>
        <taxon>Saccharomycodaceae</taxon>
        <taxon>Hanseniaspora</taxon>
    </lineage>
</organism>
<keyword evidence="9 10" id="KW-0472">Membrane</keyword>
<dbReference type="Gene3D" id="3.40.50.1820">
    <property type="entry name" value="alpha/beta hydrolase"/>
    <property type="match status" value="1"/>
</dbReference>
<feature type="domain" description="GPI inositol-deacylase PGAP1-like alpha/beta" evidence="11">
    <location>
        <begin position="122"/>
        <end position="370"/>
    </location>
</feature>
<comment type="caution">
    <text evidence="12">The sequence shown here is derived from an EMBL/GenBank/DDBJ whole genome shotgun (WGS) entry which is preliminary data.</text>
</comment>
<dbReference type="InterPro" id="IPR012908">
    <property type="entry name" value="PGAP1-ab_dom-like"/>
</dbReference>
<protein>
    <recommendedName>
        <fullName evidence="10">GPI inositol-deacylase</fullName>
        <ecNumber evidence="10">3.1.-.-</ecNumber>
    </recommendedName>
</protein>
<evidence type="ECO:0000256" key="7">
    <source>
        <dbReference type="ARBA" id="ARBA00022927"/>
    </source>
</evidence>
<dbReference type="PANTHER" id="PTHR15495:SF7">
    <property type="entry name" value="GPI INOSITOL-DEACYLASE"/>
    <property type="match status" value="1"/>
</dbReference>
<dbReference type="InterPro" id="IPR029058">
    <property type="entry name" value="AB_hydrolase_fold"/>
</dbReference>
<keyword evidence="6 10" id="KW-0256">Endoplasmic reticulum</keyword>
<dbReference type="EMBL" id="LXPE01000379">
    <property type="protein sequence ID" value="OBA24857.1"/>
    <property type="molecule type" value="Genomic_DNA"/>
</dbReference>
<comment type="caution">
    <text evidence="10">Lacks conserved residue(s) required for the propagation of feature annotation.</text>
</comment>
<keyword evidence="7 10" id="KW-0653">Protein transport</keyword>
<evidence type="ECO:0000256" key="1">
    <source>
        <dbReference type="ARBA" id="ARBA00004477"/>
    </source>
</evidence>
<evidence type="ECO:0000259" key="11">
    <source>
        <dbReference type="Pfam" id="PF07819"/>
    </source>
</evidence>
<dbReference type="GO" id="GO:0006505">
    <property type="term" value="P:GPI anchor metabolic process"/>
    <property type="evidence" value="ECO:0007669"/>
    <property type="project" value="TreeGrafter"/>
</dbReference>
<dbReference type="Pfam" id="PF07819">
    <property type="entry name" value="PGAP1"/>
    <property type="match status" value="1"/>
</dbReference>
<evidence type="ECO:0000313" key="13">
    <source>
        <dbReference type="Proteomes" id="UP000092321"/>
    </source>
</evidence>
<evidence type="ECO:0000256" key="4">
    <source>
        <dbReference type="ARBA" id="ARBA00022692"/>
    </source>
</evidence>
<dbReference type="PANTHER" id="PTHR15495">
    <property type="entry name" value="NEGATIVE REGULATOR OF VESICLE FORMATION-RELATED"/>
    <property type="match status" value="1"/>
</dbReference>
<evidence type="ECO:0000256" key="10">
    <source>
        <dbReference type="RuleBase" id="RU365011"/>
    </source>
</evidence>
<evidence type="ECO:0000256" key="9">
    <source>
        <dbReference type="ARBA" id="ARBA00023136"/>
    </source>
</evidence>
<dbReference type="InterPro" id="IPR039529">
    <property type="entry name" value="PGAP1/BST1"/>
</dbReference>
<keyword evidence="3 10" id="KW-0813">Transport</keyword>
<keyword evidence="8 10" id="KW-1133">Transmembrane helix</keyword>
<dbReference type="EC" id="3.1.-.-" evidence="10"/>
<dbReference type="Proteomes" id="UP000092321">
    <property type="component" value="Unassembled WGS sequence"/>
</dbReference>
<dbReference type="GO" id="GO:0005789">
    <property type="term" value="C:endoplasmic reticulum membrane"/>
    <property type="evidence" value="ECO:0007669"/>
    <property type="project" value="UniProtKB-SubCell"/>
</dbReference>
<keyword evidence="5 10" id="KW-0378">Hydrolase</keyword>
<evidence type="ECO:0000256" key="6">
    <source>
        <dbReference type="ARBA" id="ARBA00022824"/>
    </source>
</evidence>
<comment type="subcellular location">
    <subcellularLocation>
        <location evidence="1">Endoplasmic reticulum membrane</location>
        <topology evidence="1">Multi-pass membrane protein</topology>
    </subcellularLocation>
</comment>
<name>A0A1B7T812_9ASCO</name>
<reference evidence="13" key="1">
    <citation type="journal article" date="2016" name="Proc. Natl. Acad. Sci. U.S.A.">
        <title>Comparative genomics of biotechnologically important yeasts.</title>
        <authorList>
            <person name="Riley R."/>
            <person name="Haridas S."/>
            <person name="Wolfe K.H."/>
            <person name="Lopes M.R."/>
            <person name="Hittinger C.T."/>
            <person name="Goeker M."/>
            <person name="Salamov A.A."/>
            <person name="Wisecaver J.H."/>
            <person name="Long T.M."/>
            <person name="Calvey C.H."/>
            <person name="Aerts A.L."/>
            <person name="Barry K.W."/>
            <person name="Choi C."/>
            <person name="Clum A."/>
            <person name="Coughlan A.Y."/>
            <person name="Deshpande S."/>
            <person name="Douglass A.P."/>
            <person name="Hanson S.J."/>
            <person name="Klenk H.-P."/>
            <person name="LaButti K.M."/>
            <person name="Lapidus A."/>
            <person name="Lindquist E.A."/>
            <person name="Lipzen A.M."/>
            <person name="Meier-Kolthoff J.P."/>
            <person name="Ohm R.A."/>
            <person name="Otillar R.P."/>
            <person name="Pangilinan J.L."/>
            <person name="Peng Y."/>
            <person name="Rokas A."/>
            <person name="Rosa C.A."/>
            <person name="Scheuner C."/>
            <person name="Sibirny A.A."/>
            <person name="Slot J.C."/>
            <person name="Stielow J.B."/>
            <person name="Sun H."/>
            <person name="Kurtzman C.P."/>
            <person name="Blackwell M."/>
            <person name="Grigoriev I.V."/>
            <person name="Jeffries T.W."/>
        </authorList>
    </citation>
    <scope>NUCLEOTIDE SEQUENCE [LARGE SCALE GENOMIC DNA]</scope>
    <source>
        <strain evidence="13">NRRL Y-1626</strain>
    </source>
</reference>
<feature type="transmembrane region" description="Helical" evidence="10">
    <location>
        <begin position="673"/>
        <end position="694"/>
    </location>
</feature>
<proteinExistence type="inferred from homology"/>